<dbReference type="CDD" id="cd01026">
    <property type="entry name" value="TOPRIM_OLD"/>
    <property type="match status" value="1"/>
</dbReference>
<gene>
    <name evidence="2" type="ORF">NCTC12961_02077</name>
</gene>
<dbReference type="Pfam" id="PF20469">
    <property type="entry name" value="OLD-like_TOPRIM"/>
    <property type="match status" value="1"/>
</dbReference>
<dbReference type="EMBL" id="LS483469">
    <property type="protein sequence ID" value="SQI36240.1"/>
    <property type="molecule type" value="Genomic_DNA"/>
</dbReference>
<evidence type="ECO:0000313" key="2">
    <source>
        <dbReference type="EMBL" id="SQI36240.1"/>
    </source>
</evidence>
<evidence type="ECO:0000259" key="1">
    <source>
        <dbReference type="Pfam" id="PF20469"/>
    </source>
</evidence>
<name>A0A2X4UTB9_SERPL</name>
<dbReference type="AlphaFoldDB" id="A0A2X4UTB9"/>
<accession>A0A2X4UTB9</accession>
<dbReference type="InterPro" id="IPR034139">
    <property type="entry name" value="TOPRIM_OLD"/>
</dbReference>
<proteinExistence type="predicted"/>
<reference evidence="2 3" key="1">
    <citation type="submission" date="2018-06" db="EMBL/GenBank/DDBJ databases">
        <authorList>
            <consortium name="Pathogen Informatics"/>
            <person name="Doyle S."/>
        </authorList>
    </citation>
    <scope>NUCLEOTIDE SEQUENCE [LARGE SCALE GENOMIC DNA]</scope>
    <source>
        <strain evidence="2 3">NCTC12961</strain>
    </source>
</reference>
<protein>
    <recommendedName>
        <fullName evidence="1">OLD protein-like TOPRIM domain-containing protein</fullName>
    </recommendedName>
</protein>
<evidence type="ECO:0000313" key="3">
    <source>
        <dbReference type="Proteomes" id="UP000248897"/>
    </source>
</evidence>
<sequence length="229" mass="25971">MEGETEVWLLSELARQCGYHFEAEGVRVIEFAQCGLKPLLRFARRMGIEWHALVDGDEAGKKYANTVRSLLDNHGDSERDRLTALPAPDMEHFMFREGFSPVYHRVASVPKNAQMPIRKVILKAVHHSSKPDLAIEVAMQAGEWGTDSVPPLLKKMFSRVIWLARAGRIRRPAVLSGTEMFSHSLFQFIQQLITTAVFCPFLADHLIDRFTRDALRQQEVAAVEHLAAH</sequence>
<feature type="domain" description="OLD protein-like TOPRIM" evidence="1">
    <location>
        <begin position="1"/>
        <end position="57"/>
    </location>
</feature>
<organism evidence="2 3">
    <name type="scientific">Serratia plymuthica</name>
    <dbReference type="NCBI Taxonomy" id="82996"/>
    <lineage>
        <taxon>Bacteria</taxon>
        <taxon>Pseudomonadati</taxon>
        <taxon>Pseudomonadota</taxon>
        <taxon>Gammaproteobacteria</taxon>
        <taxon>Enterobacterales</taxon>
        <taxon>Yersiniaceae</taxon>
        <taxon>Serratia</taxon>
    </lineage>
</organism>
<dbReference type="Proteomes" id="UP000248897">
    <property type="component" value="Chromosome 1"/>
</dbReference>